<feature type="transmembrane region" description="Helical" evidence="6">
    <location>
        <begin position="84"/>
        <end position="102"/>
    </location>
</feature>
<feature type="transmembrane region" description="Helical" evidence="6">
    <location>
        <begin position="12"/>
        <end position="30"/>
    </location>
</feature>
<feature type="transmembrane region" description="Helical" evidence="6">
    <location>
        <begin position="392"/>
        <end position="413"/>
    </location>
</feature>
<dbReference type="AlphaFoldDB" id="A0A7W4W5V8"/>
<keyword evidence="2" id="KW-0813">Transport</keyword>
<evidence type="ECO:0000256" key="4">
    <source>
        <dbReference type="ARBA" id="ARBA00022989"/>
    </source>
</evidence>
<dbReference type="Pfam" id="PF07690">
    <property type="entry name" value="MFS_1"/>
    <property type="match status" value="1"/>
</dbReference>
<feature type="transmembrane region" description="Helical" evidence="6">
    <location>
        <begin position="263"/>
        <end position="284"/>
    </location>
</feature>
<feature type="transmembrane region" description="Helical" evidence="6">
    <location>
        <begin position="321"/>
        <end position="337"/>
    </location>
</feature>
<dbReference type="PANTHER" id="PTHR23505:SF79">
    <property type="entry name" value="PROTEIN SPINSTER"/>
    <property type="match status" value="1"/>
</dbReference>
<keyword evidence="5 6" id="KW-0472">Membrane</keyword>
<dbReference type="GO" id="GO:0022857">
    <property type="term" value="F:transmembrane transporter activity"/>
    <property type="evidence" value="ECO:0007669"/>
    <property type="project" value="InterPro"/>
</dbReference>
<keyword evidence="4 6" id="KW-1133">Transmembrane helix</keyword>
<dbReference type="InterPro" id="IPR044770">
    <property type="entry name" value="MFS_spinster-like"/>
</dbReference>
<dbReference type="RefSeq" id="WP_183410821.1">
    <property type="nucleotide sequence ID" value="NZ_JACHWY010000002.1"/>
</dbReference>
<evidence type="ECO:0000259" key="7">
    <source>
        <dbReference type="PROSITE" id="PS50850"/>
    </source>
</evidence>
<keyword evidence="9" id="KW-1185">Reference proteome</keyword>
<dbReference type="PANTHER" id="PTHR23505">
    <property type="entry name" value="SPINSTER"/>
    <property type="match status" value="1"/>
</dbReference>
<evidence type="ECO:0000256" key="6">
    <source>
        <dbReference type="SAM" id="Phobius"/>
    </source>
</evidence>
<dbReference type="CDD" id="cd17328">
    <property type="entry name" value="MFS_spinster_like"/>
    <property type="match status" value="1"/>
</dbReference>
<dbReference type="Gene3D" id="1.20.1250.20">
    <property type="entry name" value="MFS general substrate transporter like domains"/>
    <property type="match status" value="1"/>
</dbReference>
<comment type="subcellular location">
    <subcellularLocation>
        <location evidence="1">Membrane</location>
        <topology evidence="1">Multi-pass membrane protein</topology>
    </subcellularLocation>
</comment>
<evidence type="ECO:0000256" key="3">
    <source>
        <dbReference type="ARBA" id="ARBA00022692"/>
    </source>
</evidence>
<feature type="transmembrane region" description="Helical" evidence="6">
    <location>
        <begin position="224"/>
        <end position="243"/>
    </location>
</feature>
<comment type="caution">
    <text evidence="8">The sequence shown here is derived from an EMBL/GenBank/DDBJ whole genome shotgun (WGS) entry which is preliminary data.</text>
</comment>
<feature type="transmembrane region" description="Helical" evidence="6">
    <location>
        <begin position="296"/>
        <end position="315"/>
    </location>
</feature>
<dbReference type="SUPFAM" id="SSF103473">
    <property type="entry name" value="MFS general substrate transporter"/>
    <property type="match status" value="1"/>
</dbReference>
<protein>
    <submittedName>
        <fullName evidence="8">Putative MFS family arabinose efflux permease</fullName>
    </submittedName>
</protein>
<feature type="domain" description="Major facilitator superfamily (MFS) profile" evidence="7">
    <location>
        <begin position="17"/>
        <end position="418"/>
    </location>
</feature>
<evidence type="ECO:0000313" key="8">
    <source>
        <dbReference type="EMBL" id="MBB3048053.1"/>
    </source>
</evidence>
<dbReference type="Proteomes" id="UP000537130">
    <property type="component" value="Unassembled WGS sequence"/>
</dbReference>
<evidence type="ECO:0000256" key="5">
    <source>
        <dbReference type="ARBA" id="ARBA00023136"/>
    </source>
</evidence>
<sequence>MGSQTKNQYSAGYSNYVLGVLFVVYVVNFIDRQVLSVFIGPIKEEFGASDTEMGLLVGFAFALLYTIAGIPIARWADKGNRRNIIAIGLAVWSAFTVLSGVAKSFWHLALARVGVGIGEAAGSPPAHSLISDYFPVEKRGKALAIYAAGAFVGGAIAFLGGGYLREYFDWRTAFIVVGAPGLLIALLVRFTVSEPPRGYSENRVGEAQTSTLKETLAFLGGSRAWIIMMTGYSLLSLTGYAILMWGFEFLVRVHTMSSISTGQIMGLVIGMGGSCGSLLGGYLVDRAGRSKVSYAVSVPALMTLAGIPVGILFLLSQSPVFAAWSFFAFFLMLNVYLPAMFSANQNLARLDMRATASAIMLFIVNIVGAGIGPLLVGALSDLFATDYGLQSIRYALLVAVGLGGLGAGLLIYSARFLEDDLERARGTVLQQ</sequence>
<name>A0A7W4W5V8_9GAMM</name>
<feature type="transmembrane region" description="Helical" evidence="6">
    <location>
        <begin position="143"/>
        <end position="164"/>
    </location>
</feature>
<dbReference type="GO" id="GO:0016020">
    <property type="term" value="C:membrane"/>
    <property type="evidence" value="ECO:0007669"/>
    <property type="project" value="UniProtKB-SubCell"/>
</dbReference>
<feature type="transmembrane region" description="Helical" evidence="6">
    <location>
        <begin position="51"/>
        <end position="72"/>
    </location>
</feature>
<dbReference type="EMBL" id="JACHWY010000002">
    <property type="protein sequence ID" value="MBB3048053.1"/>
    <property type="molecule type" value="Genomic_DNA"/>
</dbReference>
<dbReference type="InterPro" id="IPR036259">
    <property type="entry name" value="MFS_trans_sf"/>
</dbReference>
<keyword evidence="3 6" id="KW-0812">Transmembrane</keyword>
<organism evidence="8 9">
    <name type="scientific">Litorivivens lipolytica</name>
    <dbReference type="NCBI Taxonomy" id="1524264"/>
    <lineage>
        <taxon>Bacteria</taxon>
        <taxon>Pseudomonadati</taxon>
        <taxon>Pseudomonadota</taxon>
        <taxon>Gammaproteobacteria</taxon>
        <taxon>Litorivivens</taxon>
    </lineage>
</organism>
<dbReference type="PROSITE" id="PS50850">
    <property type="entry name" value="MFS"/>
    <property type="match status" value="1"/>
</dbReference>
<evidence type="ECO:0000256" key="1">
    <source>
        <dbReference type="ARBA" id="ARBA00004141"/>
    </source>
</evidence>
<reference evidence="8 9" key="1">
    <citation type="submission" date="2020-08" db="EMBL/GenBank/DDBJ databases">
        <title>Genomic Encyclopedia of Type Strains, Phase III (KMG-III): the genomes of soil and plant-associated and newly described type strains.</title>
        <authorList>
            <person name="Whitman W."/>
        </authorList>
    </citation>
    <scope>NUCLEOTIDE SEQUENCE [LARGE SCALE GENOMIC DNA]</scope>
    <source>
        <strain evidence="8 9">CECT 8654</strain>
    </source>
</reference>
<feature type="transmembrane region" description="Helical" evidence="6">
    <location>
        <begin position="358"/>
        <end position="380"/>
    </location>
</feature>
<dbReference type="InterPro" id="IPR011701">
    <property type="entry name" value="MFS"/>
</dbReference>
<evidence type="ECO:0000313" key="9">
    <source>
        <dbReference type="Proteomes" id="UP000537130"/>
    </source>
</evidence>
<proteinExistence type="predicted"/>
<dbReference type="InterPro" id="IPR020846">
    <property type="entry name" value="MFS_dom"/>
</dbReference>
<accession>A0A7W4W5V8</accession>
<gene>
    <name evidence="8" type="ORF">FHR99_002319</name>
</gene>
<evidence type="ECO:0000256" key="2">
    <source>
        <dbReference type="ARBA" id="ARBA00022448"/>
    </source>
</evidence>